<organism evidence="19 20">
    <name type="scientific">Nostoc flagelliforme FACHB-838</name>
    <dbReference type="NCBI Taxonomy" id="2692904"/>
    <lineage>
        <taxon>Bacteria</taxon>
        <taxon>Bacillati</taxon>
        <taxon>Cyanobacteriota</taxon>
        <taxon>Cyanophyceae</taxon>
        <taxon>Nostocales</taxon>
        <taxon>Nostocaceae</taxon>
        <taxon>Nostoc</taxon>
    </lineage>
</organism>
<dbReference type="SUPFAM" id="SSF55785">
    <property type="entry name" value="PYP-like sensor domain (PAS domain)"/>
    <property type="match status" value="1"/>
</dbReference>
<dbReference type="Gene3D" id="6.10.340.10">
    <property type="match status" value="1"/>
</dbReference>
<dbReference type="Pfam" id="PF00512">
    <property type="entry name" value="HisKA"/>
    <property type="match status" value="1"/>
</dbReference>
<dbReference type="Pfam" id="PF02518">
    <property type="entry name" value="HATPase_c"/>
    <property type="match status" value="1"/>
</dbReference>
<dbReference type="RefSeq" id="WP_190944578.1">
    <property type="nucleotide sequence ID" value="NZ_JACJSI010000131.1"/>
</dbReference>
<dbReference type="Pfam" id="PF13185">
    <property type="entry name" value="GAF_2"/>
    <property type="match status" value="1"/>
</dbReference>
<gene>
    <name evidence="19" type="ORF">H6G97_32745</name>
</gene>
<feature type="domain" description="Histidine kinase" evidence="15">
    <location>
        <begin position="631"/>
        <end position="846"/>
    </location>
</feature>
<dbReference type="InterPro" id="IPR001610">
    <property type="entry name" value="PAC"/>
</dbReference>
<dbReference type="PROSITE" id="PS50885">
    <property type="entry name" value="HAMP"/>
    <property type="match status" value="1"/>
</dbReference>
<feature type="coiled-coil region" evidence="13">
    <location>
        <begin position="291"/>
        <end position="328"/>
    </location>
</feature>
<feature type="transmembrane region" description="Helical" evidence="14">
    <location>
        <begin position="225"/>
        <end position="242"/>
    </location>
</feature>
<dbReference type="Proteomes" id="UP000623440">
    <property type="component" value="Unassembled WGS sequence"/>
</dbReference>
<evidence type="ECO:0000256" key="2">
    <source>
        <dbReference type="ARBA" id="ARBA00004141"/>
    </source>
</evidence>
<keyword evidence="6 14" id="KW-0812">Transmembrane</keyword>
<dbReference type="EC" id="2.7.13.3" evidence="3"/>
<keyword evidence="4" id="KW-0597">Phosphoprotein</keyword>
<dbReference type="Gene3D" id="3.30.565.10">
    <property type="entry name" value="Histidine kinase-like ATPase, C-terminal domain"/>
    <property type="match status" value="1"/>
</dbReference>
<dbReference type="CDD" id="cd06225">
    <property type="entry name" value="HAMP"/>
    <property type="match status" value="1"/>
</dbReference>
<proteinExistence type="predicted"/>
<evidence type="ECO:0000259" key="16">
    <source>
        <dbReference type="PROSITE" id="PS50112"/>
    </source>
</evidence>
<dbReference type="InterPro" id="IPR003594">
    <property type="entry name" value="HATPase_dom"/>
</dbReference>
<evidence type="ECO:0000256" key="4">
    <source>
        <dbReference type="ARBA" id="ARBA00022553"/>
    </source>
</evidence>
<dbReference type="InterPro" id="IPR000700">
    <property type="entry name" value="PAS-assoc_C"/>
</dbReference>
<dbReference type="Gene3D" id="1.10.287.130">
    <property type="match status" value="1"/>
</dbReference>
<dbReference type="CDD" id="cd00082">
    <property type="entry name" value="HisKA"/>
    <property type="match status" value="1"/>
</dbReference>
<reference evidence="19 20" key="1">
    <citation type="journal article" date="2020" name="ISME J.">
        <title>Comparative genomics reveals insights into cyanobacterial evolution and habitat adaptation.</title>
        <authorList>
            <person name="Chen M.Y."/>
            <person name="Teng W.K."/>
            <person name="Zhao L."/>
            <person name="Hu C.X."/>
            <person name="Zhou Y.K."/>
            <person name="Han B.P."/>
            <person name="Song L.R."/>
            <person name="Shu W.S."/>
        </authorList>
    </citation>
    <scope>NUCLEOTIDE SEQUENCE [LARGE SCALE GENOMIC DNA]</scope>
    <source>
        <strain evidence="19 20">FACHB-838</strain>
    </source>
</reference>
<dbReference type="PROSITE" id="PS50109">
    <property type="entry name" value="HIS_KIN"/>
    <property type="match status" value="1"/>
</dbReference>
<dbReference type="SMART" id="SM00388">
    <property type="entry name" value="HisKA"/>
    <property type="match status" value="1"/>
</dbReference>
<keyword evidence="13" id="KW-0175">Coiled coil</keyword>
<evidence type="ECO:0000313" key="19">
    <source>
        <dbReference type="EMBL" id="MBD2534051.1"/>
    </source>
</evidence>
<dbReference type="InterPro" id="IPR050351">
    <property type="entry name" value="BphY/WalK/GraS-like"/>
</dbReference>
<keyword evidence="8" id="KW-0418">Kinase</keyword>
<comment type="caution">
    <text evidence="19">The sequence shown here is derived from an EMBL/GenBank/DDBJ whole genome shotgun (WGS) entry which is preliminary data.</text>
</comment>
<feature type="transmembrane region" description="Helical" evidence="14">
    <location>
        <begin position="35"/>
        <end position="58"/>
    </location>
</feature>
<dbReference type="InterPro" id="IPR000014">
    <property type="entry name" value="PAS"/>
</dbReference>
<dbReference type="InterPro" id="IPR035965">
    <property type="entry name" value="PAS-like_dom_sf"/>
</dbReference>
<dbReference type="SUPFAM" id="SSF158472">
    <property type="entry name" value="HAMP domain-like"/>
    <property type="match status" value="1"/>
</dbReference>
<evidence type="ECO:0000313" key="20">
    <source>
        <dbReference type="Proteomes" id="UP000623440"/>
    </source>
</evidence>
<evidence type="ECO:0000256" key="12">
    <source>
        <dbReference type="ARBA" id="ARBA00023136"/>
    </source>
</evidence>
<evidence type="ECO:0000256" key="9">
    <source>
        <dbReference type="ARBA" id="ARBA00022840"/>
    </source>
</evidence>
<dbReference type="Gene3D" id="3.30.450.20">
    <property type="entry name" value="PAS domain"/>
    <property type="match status" value="1"/>
</dbReference>
<keyword evidence="12 14" id="KW-0472">Membrane</keyword>
<keyword evidence="20" id="KW-1185">Reference proteome</keyword>
<keyword evidence="7" id="KW-0547">Nucleotide-binding</keyword>
<dbReference type="SUPFAM" id="SSF47384">
    <property type="entry name" value="Homodimeric domain of signal transducing histidine kinase"/>
    <property type="match status" value="1"/>
</dbReference>
<dbReference type="CDD" id="cd00075">
    <property type="entry name" value="HATPase"/>
    <property type="match status" value="1"/>
</dbReference>
<evidence type="ECO:0000259" key="17">
    <source>
        <dbReference type="PROSITE" id="PS50113"/>
    </source>
</evidence>
<dbReference type="Pfam" id="PF00672">
    <property type="entry name" value="HAMP"/>
    <property type="match status" value="1"/>
</dbReference>
<keyword evidence="10 14" id="KW-1133">Transmembrane helix</keyword>
<dbReference type="InterPro" id="IPR036097">
    <property type="entry name" value="HisK_dim/P_sf"/>
</dbReference>
<dbReference type="InterPro" id="IPR005467">
    <property type="entry name" value="His_kinase_dom"/>
</dbReference>
<dbReference type="InterPro" id="IPR036890">
    <property type="entry name" value="HATPase_C_sf"/>
</dbReference>
<dbReference type="PANTHER" id="PTHR42878">
    <property type="entry name" value="TWO-COMPONENT HISTIDINE KINASE"/>
    <property type="match status" value="1"/>
</dbReference>
<evidence type="ECO:0000256" key="13">
    <source>
        <dbReference type="SAM" id="Coils"/>
    </source>
</evidence>
<dbReference type="SUPFAM" id="SSF55781">
    <property type="entry name" value="GAF domain-like"/>
    <property type="match status" value="1"/>
</dbReference>
<dbReference type="SMART" id="SM00304">
    <property type="entry name" value="HAMP"/>
    <property type="match status" value="1"/>
</dbReference>
<dbReference type="SMART" id="SM00091">
    <property type="entry name" value="PAS"/>
    <property type="match status" value="1"/>
</dbReference>
<dbReference type="CDD" id="cd00130">
    <property type="entry name" value="PAS"/>
    <property type="match status" value="1"/>
</dbReference>
<dbReference type="InterPro" id="IPR003018">
    <property type="entry name" value="GAF"/>
</dbReference>
<feature type="domain" description="PAC" evidence="17">
    <location>
        <begin position="392"/>
        <end position="444"/>
    </location>
</feature>
<evidence type="ECO:0000256" key="14">
    <source>
        <dbReference type="SAM" id="Phobius"/>
    </source>
</evidence>
<dbReference type="InterPro" id="IPR004358">
    <property type="entry name" value="Sig_transdc_His_kin-like_C"/>
</dbReference>
<dbReference type="EMBL" id="JACJSI010000131">
    <property type="protein sequence ID" value="MBD2534051.1"/>
    <property type="molecule type" value="Genomic_DNA"/>
</dbReference>
<sequence length="846" mass="95752">MKSWTNLILQLNLSQYISPKIQSTLSSVSLKNKIIGGYALALSIAVGGTTFGLVLGNYYQMKASNIRDCANHQNQLLSDLQVAMLETLPTREFVPLLKKPTELELHRLQLPLRQEKIHNLILELKSSPISIQDKNLSLLLYDSNQTVKSFYQQLDVILKQIEFLKLKSESSVAAKKLITDFTGGHEFGSVVSSAYELTAFIKAAQKQEYQAQVALIKAESLRSQIIACTMILSVLFAALLSFSTSRAIARPIEAVTQVARLVSNSSDFSLQVPVTTSDEIGLLSASFNNLIQTIAIYIQKLEKKNHNLEQAEEALRQGEEKFRTIVENATDIIYLLKPDGFFSYVSPNWTEILGHDIELVEGKSFHLFLHSDSLPACKNLLESLFRKNQRQGEIEYQVKHKDGSWKWHTSNLSALKNSHDEVLYFIGICRDITERKQHEEELHFWQTTIQEIFTSESFDSALLIVLQNVCIASNWNFAEAWIPRSDGTCLECSSVWYSNAESLKPFRIASEKLIFEPGIGLPGRVWLSKQAEWHQDVCPASDKTYLRTKIALESGLRTRLAIPIIADDKVLAVLVFYTFELRHPEQRLIELLSASTELGLIMQRQLIEEEISKALQQEIELSELKSRFITMTSHEFRTPLTTILSSAELLEYYSQNWSQEKKVEHLQRIQASVEQMTHLLNDVLLLGKAEAGKLQYQPCPANLFKFCSDLVEELQLGDGKKHTIEFIKKFECNTIYMDEKLLRSILSNLLSNAIKYSSKGSIVQLIVYCHLKDIVFQVKDCGIGIPAEDIPRLFDPFHRARNVNDIPGTGLGMAIVKKAVDLHRGQITVNSQIDVGTIFTVILPLK</sequence>
<comment type="subcellular location">
    <subcellularLocation>
        <location evidence="2">Membrane</location>
        <topology evidence="2">Multi-pass membrane protein</topology>
    </subcellularLocation>
</comment>
<evidence type="ECO:0000256" key="10">
    <source>
        <dbReference type="ARBA" id="ARBA00022989"/>
    </source>
</evidence>
<dbReference type="NCBIfam" id="TIGR00229">
    <property type="entry name" value="sensory_box"/>
    <property type="match status" value="1"/>
</dbReference>
<dbReference type="PRINTS" id="PR00344">
    <property type="entry name" value="BCTRLSENSOR"/>
</dbReference>
<keyword evidence="9" id="KW-0067">ATP-binding</keyword>
<dbReference type="Pfam" id="PF13426">
    <property type="entry name" value="PAS_9"/>
    <property type="match status" value="1"/>
</dbReference>
<evidence type="ECO:0000259" key="15">
    <source>
        <dbReference type="PROSITE" id="PS50109"/>
    </source>
</evidence>
<accession>A0ABR8DXF4</accession>
<protein>
    <recommendedName>
        <fullName evidence="3">histidine kinase</fullName>
        <ecNumber evidence="3">2.7.13.3</ecNumber>
    </recommendedName>
</protein>
<evidence type="ECO:0000259" key="18">
    <source>
        <dbReference type="PROSITE" id="PS50885"/>
    </source>
</evidence>
<dbReference type="InterPro" id="IPR003660">
    <property type="entry name" value="HAMP_dom"/>
</dbReference>
<feature type="domain" description="PAS" evidence="16">
    <location>
        <begin position="318"/>
        <end position="388"/>
    </location>
</feature>
<dbReference type="PANTHER" id="PTHR42878:SF7">
    <property type="entry name" value="SENSOR HISTIDINE KINASE GLRK"/>
    <property type="match status" value="1"/>
</dbReference>
<dbReference type="InterPro" id="IPR029016">
    <property type="entry name" value="GAF-like_dom_sf"/>
</dbReference>
<comment type="catalytic activity">
    <reaction evidence="1">
        <text>ATP + protein L-histidine = ADP + protein N-phospho-L-histidine.</text>
        <dbReference type="EC" id="2.7.13.3"/>
    </reaction>
</comment>
<evidence type="ECO:0000256" key="7">
    <source>
        <dbReference type="ARBA" id="ARBA00022741"/>
    </source>
</evidence>
<dbReference type="SMART" id="SM00387">
    <property type="entry name" value="HATPase_c"/>
    <property type="match status" value="1"/>
</dbReference>
<evidence type="ECO:0000256" key="11">
    <source>
        <dbReference type="ARBA" id="ARBA00023012"/>
    </source>
</evidence>
<dbReference type="SMART" id="SM00086">
    <property type="entry name" value="PAC"/>
    <property type="match status" value="1"/>
</dbReference>
<evidence type="ECO:0000256" key="5">
    <source>
        <dbReference type="ARBA" id="ARBA00022679"/>
    </source>
</evidence>
<feature type="domain" description="HAMP" evidence="18">
    <location>
        <begin position="246"/>
        <end position="299"/>
    </location>
</feature>
<evidence type="ECO:0000256" key="3">
    <source>
        <dbReference type="ARBA" id="ARBA00012438"/>
    </source>
</evidence>
<dbReference type="PROSITE" id="PS50112">
    <property type="entry name" value="PAS"/>
    <property type="match status" value="1"/>
</dbReference>
<evidence type="ECO:0000256" key="1">
    <source>
        <dbReference type="ARBA" id="ARBA00000085"/>
    </source>
</evidence>
<evidence type="ECO:0000256" key="8">
    <source>
        <dbReference type="ARBA" id="ARBA00022777"/>
    </source>
</evidence>
<dbReference type="PROSITE" id="PS50113">
    <property type="entry name" value="PAC"/>
    <property type="match status" value="1"/>
</dbReference>
<name>A0ABR8DXF4_9NOSO</name>
<dbReference type="SUPFAM" id="SSF55874">
    <property type="entry name" value="ATPase domain of HSP90 chaperone/DNA topoisomerase II/histidine kinase"/>
    <property type="match status" value="1"/>
</dbReference>
<keyword evidence="5" id="KW-0808">Transferase</keyword>
<dbReference type="InterPro" id="IPR003661">
    <property type="entry name" value="HisK_dim/P_dom"/>
</dbReference>
<keyword evidence="11" id="KW-0902">Two-component regulatory system</keyword>
<dbReference type="Gene3D" id="3.30.450.40">
    <property type="match status" value="1"/>
</dbReference>
<evidence type="ECO:0000256" key="6">
    <source>
        <dbReference type="ARBA" id="ARBA00022692"/>
    </source>
</evidence>